<keyword evidence="6" id="KW-1185">Reference proteome</keyword>
<gene>
    <name evidence="5" type="ORF">QE380_002248</name>
</gene>
<dbReference type="InterPro" id="IPR050287">
    <property type="entry name" value="MTA/SAH_deaminase"/>
</dbReference>
<keyword evidence="2 5" id="KW-0378">Hydrolase</keyword>
<reference evidence="5 6" key="1">
    <citation type="submission" date="2023-07" db="EMBL/GenBank/DDBJ databases">
        <title>Functional and genomic diversity of the sorghum phyllosphere microbiome.</title>
        <authorList>
            <person name="Shade A."/>
        </authorList>
    </citation>
    <scope>NUCLEOTIDE SEQUENCE [LARGE SCALE GENOMIC DNA]</scope>
    <source>
        <strain evidence="5 6">SORGH_AS_0887</strain>
    </source>
</reference>
<dbReference type="Pfam" id="PF01979">
    <property type="entry name" value="Amidohydro_1"/>
    <property type="match status" value="1"/>
</dbReference>
<evidence type="ECO:0000256" key="2">
    <source>
        <dbReference type="ARBA" id="ARBA00022801"/>
    </source>
</evidence>
<dbReference type="EC" id="3.5.4.31" evidence="5"/>
<dbReference type="SUPFAM" id="SSF51338">
    <property type="entry name" value="Composite domain of metallo-dependent hydrolases"/>
    <property type="match status" value="1"/>
</dbReference>
<dbReference type="EMBL" id="JAUTBK010000002">
    <property type="protein sequence ID" value="MDQ1209325.1"/>
    <property type="molecule type" value="Genomic_DNA"/>
</dbReference>
<evidence type="ECO:0000259" key="4">
    <source>
        <dbReference type="Pfam" id="PF01979"/>
    </source>
</evidence>
<dbReference type="GO" id="GO:0050270">
    <property type="term" value="F:S-adenosylhomocysteine deaminase activity"/>
    <property type="evidence" value="ECO:0007669"/>
    <property type="project" value="UniProtKB-EC"/>
</dbReference>
<proteinExistence type="inferred from homology"/>
<feature type="domain" description="Amidohydrolase-related" evidence="4">
    <location>
        <begin position="68"/>
        <end position="419"/>
    </location>
</feature>
<evidence type="ECO:0000256" key="3">
    <source>
        <dbReference type="SAM" id="MobiDB-lite"/>
    </source>
</evidence>
<sequence>MNTANFSAQQLQAERLLLLPSYILLKEGLVQDQAILVENGIFQDIGTHVELTKKYPDIVPVKLQDQLIMPGMIDGHHHLTQSFAKSLAYGEPSEIFKRIWVPLESNLNEQFVYLCTKLAALESLRGGFTTVCDAGTRSEIGMQLMVRALEETGLRCVLSLICNDGRAHSTLELRQNILENAQIFIKSYQQHKNVHPSLAISIPEVASDDMLYEVSKLCANSNIIFQVHVNEHLASVERSIIQQGMRPLEHLAKVGALGPQTLIAHATMLTPSELLLLQRTDTAVSYNPVASQWKGNAVASAHLMHELNIRFALGTDATRADGFRLLDAAEATQKLIFGIPTGDCSTGGGWMWLDHATTAGAEAVGLSQLTGSISIGKQADFLIIDLDTPEFCTSQDITWDMVRLCQRDQIQAVFVGGRICLWQGWPLDWDAKELMYRMKVLTKKAIEASPIQKLHPTAEQHRQLHGQTSQQQSVYI</sequence>
<dbReference type="PANTHER" id="PTHR43794">
    <property type="entry name" value="AMINOHYDROLASE SSNA-RELATED"/>
    <property type="match status" value="1"/>
</dbReference>
<name>A0ABU0UXP0_ACIBI</name>
<dbReference type="Proteomes" id="UP001233360">
    <property type="component" value="Unassembled WGS sequence"/>
</dbReference>
<accession>A0ABU0UXP0</accession>
<dbReference type="Gene3D" id="2.30.40.10">
    <property type="entry name" value="Urease, subunit C, domain 1"/>
    <property type="match status" value="1"/>
</dbReference>
<dbReference type="SUPFAM" id="SSF51556">
    <property type="entry name" value="Metallo-dependent hydrolases"/>
    <property type="match status" value="1"/>
</dbReference>
<dbReference type="InterPro" id="IPR006680">
    <property type="entry name" value="Amidohydro-rel"/>
</dbReference>
<dbReference type="PANTHER" id="PTHR43794:SF11">
    <property type="entry name" value="AMIDOHYDROLASE-RELATED DOMAIN-CONTAINING PROTEIN"/>
    <property type="match status" value="1"/>
</dbReference>
<comment type="caution">
    <text evidence="5">The sequence shown here is derived from an EMBL/GenBank/DDBJ whole genome shotgun (WGS) entry which is preliminary data.</text>
</comment>
<organism evidence="5 6">
    <name type="scientific">Acinetobacter baylyi</name>
    <dbReference type="NCBI Taxonomy" id="202950"/>
    <lineage>
        <taxon>Bacteria</taxon>
        <taxon>Pseudomonadati</taxon>
        <taxon>Pseudomonadota</taxon>
        <taxon>Gammaproteobacteria</taxon>
        <taxon>Moraxellales</taxon>
        <taxon>Moraxellaceae</taxon>
        <taxon>Acinetobacter</taxon>
    </lineage>
</organism>
<dbReference type="EC" id="3.5.4.28" evidence="5"/>
<evidence type="ECO:0000313" key="6">
    <source>
        <dbReference type="Proteomes" id="UP001233360"/>
    </source>
</evidence>
<comment type="similarity">
    <text evidence="1">Belongs to the metallo-dependent hydrolases superfamily. ATZ/TRZ family.</text>
</comment>
<dbReference type="InterPro" id="IPR032466">
    <property type="entry name" value="Metal_Hydrolase"/>
</dbReference>
<evidence type="ECO:0000313" key="5">
    <source>
        <dbReference type="EMBL" id="MDQ1209325.1"/>
    </source>
</evidence>
<dbReference type="InterPro" id="IPR011059">
    <property type="entry name" value="Metal-dep_hydrolase_composite"/>
</dbReference>
<feature type="region of interest" description="Disordered" evidence="3">
    <location>
        <begin position="457"/>
        <end position="476"/>
    </location>
</feature>
<dbReference type="Gene3D" id="3.20.20.140">
    <property type="entry name" value="Metal-dependent hydrolases"/>
    <property type="match status" value="1"/>
</dbReference>
<protein>
    <submittedName>
        <fullName evidence="5">5-methylthioadenosine/S-adenosylhomocysteine deaminase</fullName>
        <ecNumber evidence="5">3.5.4.28</ecNumber>
        <ecNumber evidence="5">3.5.4.31</ecNumber>
    </submittedName>
</protein>
<dbReference type="RefSeq" id="WP_307003750.1">
    <property type="nucleotide sequence ID" value="NZ_JAUTBK010000002.1"/>
</dbReference>
<feature type="compositionally biased region" description="Polar residues" evidence="3">
    <location>
        <begin position="465"/>
        <end position="476"/>
    </location>
</feature>
<dbReference type="GO" id="GO:0090614">
    <property type="term" value="F:5'-methylthioadenosine deaminase activity"/>
    <property type="evidence" value="ECO:0007669"/>
    <property type="project" value="UniProtKB-EC"/>
</dbReference>
<evidence type="ECO:0000256" key="1">
    <source>
        <dbReference type="ARBA" id="ARBA00006745"/>
    </source>
</evidence>